<dbReference type="GO" id="GO:0005737">
    <property type="term" value="C:cytoplasm"/>
    <property type="evidence" value="ECO:0007669"/>
    <property type="project" value="TreeGrafter"/>
</dbReference>
<protein>
    <recommendedName>
        <fullName evidence="5">CRIB domain-containing protein</fullName>
    </recommendedName>
</protein>
<accession>A0A9W8EH71</accession>
<evidence type="ECO:0000313" key="6">
    <source>
        <dbReference type="EMBL" id="KAJ2007420.1"/>
    </source>
</evidence>
<proteinExistence type="inferred from homology"/>
<comment type="caution">
    <text evidence="6">The sequence shown here is derived from an EMBL/GenBank/DDBJ whole genome shotgun (WGS) entry which is preliminary data.</text>
</comment>
<dbReference type="AlphaFoldDB" id="A0A9W8EH71"/>
<dbReference type="Proteomes" id="UP001150907">
    <property type="component" value="Unassembled WGS sequence"/>
</dbReference>
<comment type="similarity">
    <text evidence="1">Belongs to the FAD-dependent oxidoreductase family.</text>
</comment>
<feature type="domain" description="CRIB" evidence="5">
    <location>
        <begin position="213"/>
        <end position="226"/>
    </location>
</feature>
<sequence length="413" mass="44150">MADKGRDISVVVVGGSYAGAAAARKIADLSKKGYGGLKVTLVDQRTHYVHAIGFPKALVDDKFASKTFLSFSGFFEPDSKHQFINSRLREVKDAHHLELENGEQLYFDYLVLATGGKAPGPINVSATGKDEGLEEIGRLRAGLEEANSVLVVGGGAVGVEVAGFVAATFPDKKVTLVHSGKRLLPSNFREGVSNGAVAKLGQVGVNVVLNERVDLPADFGHNAHIGRQVLVGSSGAEYESDVQILAVGFKVNSEFLRPLETKIGGLLHIEDGPGFIRVRPTLQLDSDMFPNIFVPGDANNLPMTAKYGFKAEMQGGTAASNIKKMIDSGFDMSFTSSEDSNAIGHVLDIPPLGKWCDLVDAILVPIGPNLGVVQMLKVALGGSGMGNFLVRQLKTKDFMLWLRKGMYPNRPTA</sequence>
<dbReference type="GO" id="GO:0050660">
    <property type="term" value="F:flavin adenine dinucleotide binding"/>
    <property type="evidence" value="ECO:0007669"/>
    <property type="project" value="TreeGrafter"/>
</dbReference>
<keyword evidence="4" id="KW-0560">Oxidoreductase</keyword>
<evidence type="ECO:0000313" key="7">
    <source>
        <dbReference type="Proteomes" id="UP001150907"/>
    </source>
</evidence>
<reference evidence="6" key="1">
    <citation type="submission" date="2022-07" db="EMBL/GenBank/DDBJ databases">
        <title>Phylogenomic reconstructions and comparative analyses of Kickxellomycotina fungi.</title>
        <authorList>
            <person name="Reynolds N.K."/>
            <person name="Stajich J.E."/>
            <person name="Barry K."/>
            <person name="Grigoriev I.V."/>
            <person name="Crous P."/>
            <person name="Smith M.E."/>
        </authorList>
    </citation>
    <scope>NUCLEOTIDE SEQUENCE</scope>
    <source>
        <strain evidence="6">IMI 214461</strain>
    </source>
</reference>
<dbReference type="InterPro" id="IPR000095">
    <property type="entry name" value="CRIB_dom"/>
</dbReference>
<dbReference type="InterPro" id="IPR023753">
    <property type="entry name" value="FAD/NAD-binding_dom"/>
</dbReference>
<dbReference type="PROSITE" id="PS50108">
    <property type="entry name" value="CRIB"/>
    <property type="match status" value="1"/>
</dbReference>
<evidence type="ECO:0000256" key="1">
    <source>
        <dbReference type="ARBA" id="ARBA00006442"/>
    </source>
</evidence>
<name>A0A9W8EH71_9FUNG</name>
<keyword evidence="7" id="KW-1185">Reference proteome</keyword>
<evidence type="ECO:0000259" key="5">
    <source>
        <dbReference type="PROSITE" id="PS50108"/>
    </source>
</evidence>
<evidence type="ECO:0000256" key="4">
    <source>
        <dbReference type="ARBA" id="ARBA00023002"/>
    </source>
</evidence>
<dbReference type="Pfam" id="PF07992">
    <property type="entry name" value="Pyr_redox_2"/>
    <property type="match status" value="1"/>
</dbReference>
<dbReference type="InterPro" id="IPR036188">
    <property type="entry name" value="FAD/NAD-bd_sf"/>
</dbReference>
<keyword evidence="3" id="KW-0274">FAD</keyword>
<dbReference type="PRINTS" id="PR00411">
    <property type="entry name" value="PNDRDTASEI"/>
</dbReference>
<dbReference type="PANTHER" id="PTHR43735:SF3">
    <property type="entry name" value="FERROPTOSIS SUPPRESSOR PROTEIN 1"/>
    <property type="match status" value="1"/>
</dbReference>
<dbReference type="Gene3D" id="3.50.50.100">
    <property type="match status" value="1"/>
</dbReference>
<dbReference type="PRINTS" id="PR00368">
    <property type="entry name" value="FADPNR"/>
</dbReference>
<dbReference type="OrthoDB" id="202203at2759"/>
<dbReference type="GO" id="GO:0004174">
    <property type="term" value="F:electron-transferring-flavoprotein dehydrogenase activity"/>
    <property type="evidence" value="ECO:0007669"/>
    <property type="project" value="TreeGrafter"/>
</dbReference>
<keyword evidence="2" id="KW-0285">Flavoprotein</keyword>
<evidence type="ECO:0000256" key="2">
    <source>
        <dbReference type="ARBA" id="ARBA00022630"/>
    </source>
</evidence>
<evidence type="ECO:0000256" key="3">
    <source>
        <dbReference type="ARBA" id="ARBA00022827"/>
    </source>
</evidence>
<dbReference type="EMBL" id="JANBQF010000027">
    <property type="protein sequence ID" value="KAJ2007420.1"/>
    <property type="molecule type" value="Genomic_DNA"/>
</dbReference>
<gene>
    <name evidence="6" type="ORF">H4R26_000800</name>
</gene>
<organism evidence="6 7">
    <name type="scientific">Coemansia thaxteri</name>
    <dbReference type="NCBI Taxonomy" id="2663907"/>
    <lineage>
        <taxon>Eukaryota</taxon>
        <taxon>Fungi</taxon>
        <taxon>Fungi incertae sedis</taxon>
        <taxon>Zoopagomycota</taxon>
        <taxon>Kickxellomycotina</taxon>
        <taxon>Kickxellomycetes</taxon>
        <taxon>Kickxellales</taxon>
        <taxon>Kickxellaceae</taxon>
        <taxon>Coemansia</taxon>
    </lineage>
</organism>
<dbReference type="SUPFAM" id="SSF51905">
    <property type="entry name" value="FAD/NAD(P)-binding domain"/>
    <property type="match status" value="1"/>
</dbReference>
<dbReference type="PANTHER" id="PTHR43735">
    <property type="entry name" value="APOPTOSIS-INDUCING FACTOR 1"/>
    <property type="match status" value="1"/>
</dbReference>